<keyword evidence="1" id="KW-0732">Signal</keyword>
<protein>
    <submittedName>
        <fullName evidence="2">Uncharacterized protein</fullName>
    </submittedName>
</protein>
<dbReference type="Proteomes" id="UP000712570">
    <property type="component" value="Unassembled WGS sequence"/>
</dbReference>
<feature type="signal peptide" evidence="1">
    <location>
        <begin position="1"/>
        <end position="22"/>
    </location>
</feature>
<feature type="chain" id="PRO_5046324898" evidence="1">
    <location>
        <begin position="23"/>
        <end position="248"/>
    </location>
</feature>
<keyword evidence="3" id="KW-1185">Reference proteome</keyword>
<comment type="caution">
    <text evidence="2">The sequence shown here is derived from an EMBL/GenBank/DDBJ whole genome shotgun (WGS) entry which is preliminary data.</text>
</comment>
<accession>A0ABX0KUN7</accession>
<name>A0ABX0KUN7_9NEIS</name>
<dbReference type="EMBL" id="JAAOLX010000003">
    <property type="protein sequence ID" value="NHQ85834.1"/>
    <property type="molecule type" value="Genomic_DNA"/>
</dbReference>
<proteinExistence type="predicted"/>
<evidence type="ECO:0000256" key="1">
    <source>
        <dbReference type="SAM" id="SignalP"/>
    </source>
</evidence>
<evidence type="ECO:0000313" key="3">
    <source>
        <dbReference type="Proteomes" id="UP000712570"/>
    </source>
</evidence>
<dbReference type="RefSeq" id="WP_166823823.1">
    <property type="nucleotide sequence ID" value="NZ_JAAOLX010000003.1"/>
</dbReference>
<evidence type="ECO:0000313" key="2">
    <source>
        <dbReference type="EMBL" id="NHQ85834.1"/>
    </source>
</evidence>
<reference evidence="2 3" key="1">
    <citation type="submission" date="2020-03" db="EMBL/GenBank/DDBJ databases">
        <title>Draft genome sequence of environmentally isolated violet-colored cultures.</title>
        <authorList>
            <person name="Wilson H.S."/>
        </authorList>
    </citation>
    <scope>NUCLEOTIDE SEQUENCE [LARGE SCALE GENOMIC DNA]</scope>
    <source>
        <strain evidence="2 3">HSC-16F04</strain>
    </source>
</reference>
<organism evidence="2 3">
    <name type="scientific">Iodobacter violaceini</name>
    <dbReference type="NCBI Taxonomy" id="3044271"/>
    <lineage>
        <taxon>Bacteria</taxon>
        <taxon>Pseudomonadati</taxon>
        <taxon>Pseudomonadota</taxon>
        <taxon>Betaproteobacteria</taxon>
        <taxon>Neisseriales</taxon>
        <taxon>Chitinibacteraceae</taxon>
        <taxon>Iodobacter</taxon>
    </lineage>
</organism>
<gene>
    <name evidence="2" type="ORF">HA050_06835</name>
</gene>
<sequence>MNIFLKIIIAISTLLLSSALSASETASETEAIKLDAVTTSGIKDADWKPYASMLKGMDAYEKFKYHAPTAPLKFIIRPENGRALIPGLALRIEDEGNSIAVPIAEDGTFVLPRDQELADKKAEMVLNKPKGYQWTARIFSSNLPANSWRLGDMRLQCEVMIAINKDGLPFYQRAALLAINPCHSSVVNFTRDLPPKANEIIAIYSGKREKVELYETDGKLSFRIPFDEERFPDDTLFEVQYPDQTAIK</sequence>